<comment type="caution">
    <text evidence="1">The sequence shown here is derived from an EMBL/GenBank/DDBJ whole genome shotgun (WGS) entry which is preliminary data.</text>
</comment>
<reference evidence="1 2" key="1">
    <citation type="submission" date="2017-09" db="EMBL/GenBank/DDBJ databases">
        <title>Depth-based differentiation of microbial function through sediment-hosted aquifers and enrichment of novel symbionts in the deep terrestrial subsurface.</title>
        <authorList>
            <person name="Probst A.J."/>
            <person name="Ladd B."/>
            <person name="Jarett J.K."/>
            <person name="Geller-Mcgrath D.E."/>
            <person name="Sieber C.M."/>
            <person name="Emerson J.B."/>
            <person name="Anantharaman K."/>
            <person name="Thomas B.C."/>
            <person name="Malmstrom R."/>
            <person name="Stieglmeier M."/>
            <person name="Klingl A."/>
            <person name="Woyke T."/>
            <person name="Ryan C.M."/>
            <person name="Banfield J.F."/>
        </authorList>
    </citation>
    <scope>NUCLEOTIDE SEQUENCE [LARGE SCALE GENOMIC DNA]</scope>
    <source>
        <strain evidence="1">CG07_land_8_20_14_0_80_42_15</strain>
    </source>
</reference>
<evidence type="ECO:0000313" key="1">
    <source>
        <dbReference type="EMBL" id="PIU41296.1"/>
    </source>
</evidence>
<dbReference type="Proteomes" id="UP000230052">
    <property type="component" value="Unassembled WGS sequence"/>
</dbReference>
<dbReference type="EMBL" id="PEWV01000062">
    <property type="protein sequence ID" value="PIU41296.1"/>
    <property type="molecule type" value="Genomic_DNA"/>
</dbReference>
<accession>A0A2J0L216</accession>
<evidence type="ECO:0000313" key="2">
    <source>
        <dbReference type="Proteomes" id="UP000230052"/>
    </source>
</evidence>
<sequence length="93" mass="10610">MKLDLDKLFKSDVHKRIILFFHENQGSIDTPRGVATWTGYQRNIVKKALTELAKVGVLVAHPVPSTTGYSYTCEESIIKGVDKKLKELKRRPR</sequence>
<name>A0A2J0L216_9BACT</name>
<protein>
    <recommendedName>
        <fullName evidence="3">MarR family transcriptional regulator</fullName>
    </recommendedName>
</protein>
<proteinExistence type="predicted"/>
<organism evidence="1 2">
    <name type="scientific">Candidatus Aquitaenariimonas noxiae</name>
    <dbReference type="NCBI Taxonomy" id="1974741"/>
    <lineage>
        <taxon>Bacteria</taxon>
        <taxon>Pseudomonadati</taxon>
        <taxon>Candidatus Omnitrophota</taxon>
        <taxon>Candidatus Aquitaenariimonas</taxon>
    </lineage>
</organism>
<evidence type="ECO:0008006" key="3">
    <source>
        <dbReference type="Google" id="ProtNLM"/>
    </source>
</evidence>
<gene>
    <name evidence="1" type="ORF">COS99_06265</name>
</gene>
<dbReference type="AlphaFoldDB" id="A0A2J0L216"/>